<keyword evidence="1 3" id="KW-0728">SH3 domain</keyword>
<feature type="compositionally biased region" description="Low complexity" evidence="4">
    <location>
        <begin position="494"/>
        <end position="521"/>
    </location>
</feature>
<dbReference type="SMART" id="SM00233">
    <property type="entry name" value="PH"/>
    <property type="match status" value="1"/>
</dbReference>
<dbReference type="GeneID" id="6083134"/>
<dbReference type="CDD" id="cd13316">
    <property type="entry name" value="PH_Boi"/>
    <property type="match status" value="1"/>
</dbReference>
<protein>
    <submittedName>
        <fullName evidence="9">Predicted protein</fullName>
    </submittedName>
</protein>
<feature type="region of interest" description="Disordered" evidence="4">
    <location>
        <begin position="233"/>
        <end position="283"/>
    </location>
</feature>
<feature type="domain" description="PH" evidence="6">
    <location>
        <begin position="844"/>
        <end position="942"/>
    </location>
</feature>
<dbReference type="InterPro" id="IPR036028">
    <property type="entry name" value="SH3-like_dom_sf"/>
</dbReference>
<feature type="compositionally biased region" description="Low complexity" evidence="4">
    <location>
        <begin position="809"/>
        <end position="820"/>
    </location>
</feature>
<dbReference type="Gene3D" id="2.30.29.30">
    <property type="entry name" value="Pleckstrin-homology domain (PH domain)/Phosphotyrosine-binding domain (PTB)"/>
    <property type="match status" value="1"/>
</dbReference>
<dbReference type="SUPFAM" id="SSF47769">
    <property type="entry name" value="SAM/Pointed domain"/>
    <property type="match status" value="1"/>
</dbReference>
<evidence type="ECO:0000259" key="8">
    <source>
        <dbReference type="PROSITE" id="PS50105"/>
    </source>
</evidence>
<dbReference type="InterPro" id="IPR036872">
    <property type="entry name" value="CH_dom_sf"/>
</dbReference>
<proteinExistence type="predicted"/>
<dbReference type="InterPro" id="IPR011993">
    <property type="entry name" value="PH-like_dom_sf"/>
</dbReference>
<feature type="domain" description="Calponin-homology (CH)" evidence="7">
    <location>
        <begin position="1058"/>
        <end position="1166"/>
    </location>
</feature>
<dbReference type="InterPro" id="IPR001452">
    <property type="entry name" value="SH3_domain"/>
</dbReference>
<feature type="compositionally biased region" description="Polar residues" evidence="4">
    <location>
        <begin position="349"/>
        <end position="362"/>
    </location>
</feature>
<dbReference type="RefSeq" id="XP_001887516.1">
    <property type="nucleotide sequence ID" value="XM_001887481.1"/>
</dbReference>
<feature type="compositionally biased region" description="Low complexity" evidence="4">
    <location>
        <begin position="1033"/>
        <end position="1044"/>
    </location>
</feature>
<feature type="region of interest" description="Disordered" evidence="4">
    <location>
        <begin position="53"/>
        <end position="99"/>
    </location>
</feature>
<dbReference type="InterPro" id="IPR001849">
    <property type="entry name" value="PH_domain"/>
</dbReference>
<feature type="domain" description="SH3" evidence="5">
    <location>
        <begin position="1"/>
        <end position="63"/>
    </location>
</feature>
<dbReference type="InterPro" id="IPR001715">
    <property type="entry name" value="CH_dom"/>
</dbReference>
<feature type="region of interest" description="Disordered" evidence="4">
    <location>
        <begin position="592"/>
        <end position="823"/>
    </location>
</feature>
<dbReference type="PANTHER" id="PTHR45929:SF7">
    <property type="entry name" value="LAS SEVENTEEN-BINDING PROTEIN 1"/>
    <property type="match status" value="1"/>
</dbReference>
<dbReference type="InterPro" id="IPR001660">
    <property type="entry name" value="SAM"/>
</dbReference>
<sequence length="1481" mass="162776">MPDYVYALHDFLPENEDEVSFRAGDRIEVIEKDDMYGDGWWQGRNLKGKVGLFPKSYTAPAAPSTEVPAPQSTPSASAETSSAPTGEPEITTIASPQPKKLTPTFLSGHHDDEGYVEVPDNGDLRGNGDELRMTDVQRTIEQLARGGADGEGGFTFASSHGGDTETDETDFEMSDTERANDVNGAQDWHKGARTKLAEKARRAVEEAEAIMTGIIGSSSGTGRMVSAPPIEAEWSDEGDDEGGPFDRMDFTSRSSKVQREKPYILEEVEEVENGEASKGGHAQDLSMDAATTITHLSSDSGDHLQEKDELEAQTATKTSFPVFQSPPPSNLPPLLDEKIPSPARLPSAKPSSIPTDPTAASLSKHNSVMSSFSSNAPSVALAPAYQPVVEEKEVGKKYPSEWTVEEVVEWLKNKEFDQAICDKFIGDVLLELDVNLLKTEIGVMAFGKRTRIANAITDLRLGPPSIVYSDHPMTEMPSRSSPMYNASDAPPRVHSSQSHTHHSSSGTSGHDSSQSVQSSLGSPIAYGAGMLPQFSFGGPGHFGPAVAEGGSSSGDIYSHWNGLEIPPVVDEGVPTALTFEDVQGKSTFLLDANGGLKKGRPSQLTLSPSDGALKEKIILQPEQNEDEDRGHMGEGEVEVPPQSMRRRRLNSRSHDSTTSGGHSSPKHSIGISSPGAPTHSHEDKNTTSLTNGSVKQARVRKDTDGGKPGNTLSLFAVPFAGKSRKPPPSAGEHEYHAEKSSMFGLPKGMCKSSSTHSQRPSTPTGSPKEKLKEPQSSFKDRHEKGRKEEERNEKVAADIERSTLRKRGVSSVQQSNGSSVDGKSLIGVGGGVTQGQSILGQIGESDHVGWMRKKSDRHNSWKLRYFVLKGRHLYWLKSSSVSETRLKGYLDIMGYKVTVDETLDPGRYGFRIDHDADKPHFFSSDEKSIIREWMKAIIKATIGRDYAKPVISSCKIPTIPLVVAQAMNPAPRPPSPTARDATQRALRRENPNQLSSRDARVLMGLSSHMGSGQTHLNSFFAEHTAIENDETVPKSPKSAPSIPSRGMRRANSVRSALSPADNALVEWANSHLSASLQVEDPTVSFFGGLALLRLAEYIKGRPSSPPVPDSAFPVGPTDDKLDGLFLLFDFLLDNDVTMGSVSINDIRQGKRDKILQLLKALKSWDDKRRALAQTMNGTLNPSGGGAFLMPTGMQWAMCLMSVLTFAPSLSFLPQSIRPMNSIEFRPSEYEFKRPQPMVQLSRDLIPSFEAEAHHQKYVQRWSTLDLWRRLCRVLLIRESSPCHPNSLAIQHAIVVHFPSSQQLCSSPVPSIRKPIPPSTLTSSSSLRSLREPLIRELPLHTIWMEWRLLRSDSSFIKGFLWQTAKIEDNCVLRDRTYMRGIFWRWRLNLTEREVAGTCGPRIHLEVTSLANGWGNLHGLHEDARFENFWLMPTSRPGVRGARIVCCLYQCVLKWFVLLRSAEAALRCHHHASIWHLFQKEI</sequence>
<evidence type="ECO:0000256" key="4">
    <source>
        <dbReference type="SAM" id="MobiDB-lite"/>
    </source>
</evidence>
<organism evidence="10">
    <name type="scientific">Laccaria bicolor (strain S238N-H82 / ATCC MYA-4686)</name>
    <name type="common">Bicoloured deceiver</name>
    <name type="synonym">Laccaria laccata var. bicolor</name>
    <dbReference type="NCBI Taxonomy" id="486041"/>
    <lineage>
        <taxon>Eukaryota</taxon>
        <taxon>Fungi</taxon>
        <taxon>Dikarya</taxon>
        <taxon>Basidiomycota</taxon>
        <taxon>Agaricomycotina</taxon>
        <taxon>Agaricomycetes</taxon>
        <taxon>Agaricomycetidae</taxon>
        <taxon>Agaricales</taxon>
        <taxon>Agaricineae</taxon>
        <taxon>Hydnangiaceae</taxon>
        <taxon>Laccaria</taxon>
    </lineage>
</organism>
<feature type="compositionally biased region" description="Polar residues" evidence="4">
    <location>
        <begin position="751"/>
        <end position="765"/>
    </location>
</feature>
<reference evidence="9 10" key="1">
    <citation type="journal article" date="2008" name="Nature">
        <title>The genome of Laccaria bicolor provides insights into mycorrhizal symbiosis.</title>
        <authorList>
            <person name="Martin F."/>
            <person name="Aerts A."/>
            <person name="Ahren D."/>
            <person name="Brun A."/>
            <person name="Danchin E.G.J."/>
            <person name="Duchaussoy F."/>
            <person name="Gibon J."/>
            <person name="Kohler A."/>
            <person name="Lindquist E."/>
            <person name="Pereda V."/>
            <person name="Salamov A."/>
            <person name="Shapiro H.J."/>
            <person name="Wuyts J."/>
            <person name="Blaudez D."/>
            <person name="Buee M."/>
            <person name="Brokstein P."/>
            <person name="Canbaeck B."/>
            <person name="Cohen D."/>
            <person name="Courty P.E."/>
            <person name="Coutinho P.M."/>
            <person name="Delaruelle C."/>
            <person name="Detter J.C."/>
            <person name="Deveau A."/>
            <person name="DiFazio S."/>
            <person name="Duplessis S."/>
            <person name="Fraissinet-Tachet L."/>
            <person name="Lucic E."/>
            <person name="Frey-Klett P."/>
            <person name="Fourrey C."/>
            <person name="Feussner I."/>
            <person name="Gay G."/>
            <person name="Grimwood J."/>
            <person name="Hoegger P.J."/>
            <person name="Jain P."/>
            <person name="Kilaru S."/>
            <person name="Labbe J."/>
            <person name="Lin Y.C."/>
            <person name="Legue V."/>
            <person name="Le Tacon F."/>
            <person name="Marmeisse R."/>
            <person name="Melayah D."/>
            <person name="Montanini B."/>
            <person name="Muratet M."/>
            <person name="Nehls U."/>
            <person name="Niculita-Hirzel H."/>
            <person name="Oudot-Le Secq M.P."/>
            <person name="Peter M."/>
            <person name="Quesneville H."/>
            <person name="Rajashekar B."/>
            <person name="Reich M."/>
            <person name="Rouhier N."/>
            <person name="Schmutz J."/>
            <person name="Yin T."/>
            <person name="Chalot M."/>
            <person name="Henrissat B."/>
            <person name="Kuees U."/>
            <person name="Lucas S."/>
            <person name="Van de Peer Y."/>
            <person name="Podila G.K."/>
            <person name="Polle A."/>
            <person name="Pukkila P.J."/>
            <person name="Richardson P.M."/>
            <person name="Rouze P."/>
            <person name="Sanders I.R."/>
            <person name="Stajich J.E."/>
            <person name="Tunlid A."/>
            <person name="Tuskan G."/>
            <person name="Grigoriev I.V."/>
        </authorList>
    </citation>
    <scope>NUCLEOTIDE SEQUENCE [LARGE SCALE GENOMIC DNA]</scope>
    <source>
        <strain evidence="10">S238N-H82 / ATCC MYA-4686</strain>
    </source>
</reference>
<dbReference type="InParanoid" id="B0DU89"/>
<dbReference type="STRING" id="486041.B0DU89"/>
<dbReference type="Pfam" id="PF00169">
    <property type="entry name" value="PH"/>
    <property type="match status" value="1"/>
</dbReference>
<dbReference type="Gene3D" id="2.30.30.40">
    <property type="entry name" value="SH3 Domains"/>
    <property type="match status" value="1"/>
</dbReference>
<dbReference type="GO" id="GO:0005085">
    <property type="term" value="F:guanyl-nucleotide exchange factor activity"/>
    <property type="evidence" value="ECO:0007669"/>
    <property type="project" value="UniProtKB-KW"/>
</dbReference>
<dbReference type="CDD" id="cd09535">
    <property type="entry name" value="SAM_BOI-like_fungal"/>
    <property type="match status" value="1"/>
</dbReference>
<dbReference type="PROSITE" id="PS50003">
    <property type="entry name" value="PH_DOMAIN"/>
    <property type="match status" value="1"/>
</dbReference>
<feature type="domain" description="SAM" evidence="8">
    <location>
        <begin position="402"/>
        <end position="462"/>
    </location>
</feature>
<feature type="region of interest" description="Disordered" evidence="4">
    <location>
        <begin position="318"/>
        <end position="362"/>
    </location>
</feature>
<dbReference type="HOGENOM" id="CLU_007858_0_0_1"/>
<dbReference type="SUPFAM" id="SSF50729">
    <property type="entry name" value="PH domain-like"/>
    <property type="match status" value="1"/>
</dbReference>
<keyword evidence="2" id="KW-0344">Guanine-nucleotide releasing factor</keyword>
<name>B0DU89_LACBS</name>
<dbReference type="SMART" id="SM00326">
    <property type="entry name" value="SH3"/>
    <property type="match status" value="1"/>
</dbReference>
<feature type="compositionally biased region" description="Low complexity" evidence="4">
    <location>
        <begin position="68"/>
        <end position="85"/>
    </location>
</feature>
<dbReference type="PROSITE" id="PS50105">
    <property type="entry name" value="SAM_DOMAIN"/>
    <property type="match status" value="1"/>
</dbReference>
<dbReference type="OrthoDB" id="73680at2759"/>
<accession>B0DU89</accession>
<dbReference type="Pfam" id="PF14604">
    <property type="entry name" value="SH3_9"/>
    <property type="match status" value="1"/>
</dbReference>
<dbReference type="Gene3D" id="1.10.150.50">
    <property type="entry name" value="Transcription Factor, Ets-1"/>
    <property type="match status" value="1"/>
</dbReference>
<feature type="compositionally biased region" description="Basic and acidic residues" evidence="4">
    <location>
        <begin position="767"/>
        <end position="803"/>
    </location>
</feature>
<evidence type="ECO:0000259" key="6">
    <source>
        <dbReference type="PROSITE" id="PS50003"/>
    </source>
</evidence>
<evidence type="ECO:0000256" key="1">
    <source>
        <dbReference type="ARBA" id="ARBA00022443"/>
    </source>
</evidence>
<dbReference type="PRINTS" id="PR00452">
    <property type="entry name" value="SH3DOMAIN"/>
</dbReference>
<feature type="region of interest" description="Disordered" evidence="4">
    <location>
        <begin position="967"/>
        <end position="997"/>
    </location>
</feature>
<dbReference type="SUPFAM" id="SSF47576">
    <property type="entry name" value="Calponin-homology domain, CH-domain"/>
    <property type="match status" value="1"/>
</dbReference>
<dbReference type="Gene3D" id="1.10.418.10">
    <property type="entry name" value="Calponin-like domain"/>
    <property type="match status" value="1"/>
</dbReference>
<evidence type="ECO:0000259" key="5">
    <source>
        <dbReference type="PROSITE" id="PS50002"/>
    </source>
</evidence>
<dbReference type="InterPro" id="IPR050670">
    <property type="entry name" value="STAM"/>
</dbReference>
<evidence type="ECO:0000256" key="2">
    <source>
        <dbReference type="ARBA" id="ARBA00022658"/>
    </source>
</evidence>
<evidence type="ECO:0000256" key="3">
    <source>
        <dbReference type="PROSITE-ProRule" id="PRU00192"/>
    </source>
</evidence>
<dbReference type="SUPFAM" id="SSF50044">
    <property type="entry name" value="SH3-domain"/>
    <property type="match status" value="1"/>
</dbReference>
<evidence type="ECO:0000313" key="9">
    <source>
        <dbReference type="EMBL" id="EDR01906.1"/>
    </source>
</evidence>
<dbReference type="CDD" id="cd00174">
    <property type="entry name" value="SH3"/>
    <property type="match status" value="1"/>
</dbReference>
<dbReference type="EMBL" id="DS547135">
    <property type="protein sequence ID" value="EDR01906.1"/>
    <property type="molecule type" value="Genomic_DNA"/>
</dbReference>
<dbReference type="KEGG" id="lbc:LACBIDRAFT_332912"/>
<keyword evidence="10" id="KW-1185">Reference proteome</keyword>
<dbReference type="PROSITE" id="PS50021">
    <property type="entry name" value="CH"/>
    <property type="match status" value="1"/>
</dbReference>
<feature type="region of interest" description="Disordered" evidence="4">
    <location>
        <begin position="146"/>
        <end position="169"/>
    </location>
</feature>
<evidence type="ECO:0000259" key="7">
    <source>
        <dbReference type="PROSITE" id="PS50021"/>
    </source>
</evidence>
<dbReference type="InterPro" id="IPR013761">
    <property type="entry name" value="SAM/pointed_sf"/>
</dbReference>
<evidence type="ECO:0000313" key="10">
    <source>
        <dbReference type="Proteomes" id="UP000001194"/>
    </source>
</evidence>
<feature type="compositionally biased region" description="Acidic residues" evidence="4">
    <location>
        <begin position="233"/>
        <end position="243"/>
    </location>
</feature>
<dbReference type="Proteomes" id="UP000001194">
    <property type="component" value="Unassembled WGS sequence"/>
</dbReference>
<dbReference type="FunCoup" id="B0DU89">
    <property type="interactions" value="52"/>
</dbReference>
<dbReference type="PANTHER" id="PTHR45929">
    <property type="entry name" value="JAK PATHWAY SIGNAL TRANSDUCTION ADAPTOR MOLECULE"/>
    <property type="match status" value="1"/>
</dbReference>
<feature type="region of interest" description="Disordered" evidence="4">
    <location>
        <begin position="1028"/>
        <end position="1047"/>
    </location>
</feature>
<dbReference type="PROSITE" id="PS50002">
    <property type="entry name" value="SH3"/>
    <property type="match status" value="1"/>
</dbReference>
<gene>
    <name evidence="9" type="ORF">LACBIDRAFT_332912</name>
</gene>
<feature type="region of interest" description="Disordered" evidence="4">
    <location>
        <begin position="470"/>
        <end position="521"/>
    </location>
</feature>